<comment type="catalytic activity">
    <reaction evidence="1 11">
        <text>[(1-&gt;4)-alpha-D-glucosyl](n) + phosphate = [(1-&gt;4)-alpha-D-glucosyl](n-1) + alpha-D-glucose 1-phosphate</text>
        <dbReference type="Rhea" id="RHEA:41732"/>
        <dbReference type="Rhea" id="RHEA-COMP:9584"/>
        <dbReference type="Rhea" id="RHEA-COMP:9586"/>
        <dbReference type="ChEBI" id="CHEBI:15444"/>
        <dbReference type="ChEBI" id="CHEBI:43474"/>
        <dbReference type="ChEBI" id="CHEBI:58601"/>
        <dbReference type="EC" id="2.4.1.1"/>
    </reaction>
</comment>
<dbReference type="Pfam" id="PF00343">
    <property type="entry name" value="Phosphorylase"/>
    <property type="match status" value="1"/>
</dbReference>
<dbReference type="InterPro" id="IPR000811">
    <property type="entry name" value="Glyco_trans_35"/>
</dbReference>
<evidence type="ECO:0000256" key="7">
    <source>
        <dbReference type="ARBA" id="ARBA00022898"/>
    </source>
</evidence>
<dbReference type="AlphaFoldDB" id="A0A7T0C591"/>
<dbReference type="GO" id="GO:0005980">
    <property type="term" value="P:glycogen catabolic process"/>
    <property type="evidence" value="ECO:0007669"/>
    <property type="project" value="UniProtKB-ARBA"/>
</dbReference>
<dbReference type="CDD" id="cd04300">
    <property type="entry name" value="GT35_Glycogen_Phosphorylase"/>
    <property type="match status" value="1"/>
</dbReference>
<dbReference type="NCBIfam" id="TIGR02093">
    <property type="entry name" value="P_ylase"/>
    <property type="match status" value="1"/>
</dbReference>
<dbReference type="PROSITE" id="PS00102">
    <property type="entry name" value="PHOSPHORYLASE"/>
    <property type="match status" value="1"/>
</dbReference>
<evidence type="ECO:0000313" key="13">
    <source>
        <dbReference type="Proteomes" id="UP000594464"/>
    </source>
</evidence>
<keyword evidence="8 11" id="KW-0119">Carbohydrate metabolism</keyword>
<keyword evidence="6 11" id="KW-0808">Transferase</keyword>
<dbReference type="PIRSF" id="PIRSF000460">
    <property type="entry name" value="Pprylas_GlgP"/>
    <property type="match status" value="1"/>
</dbReference>
<evidence type="ECO:0000256" key="2">
    <source>
        <dbReference type="ARBA" id="ARBA00001933"/>
    </source>
</evidence>
<reference evidence="13" key="1">
    <citation type="submission" date="2020-02" db="EMBL/GenBank/DDBJ databases">
        <title>Genomic and physiological characterization of two novel Nitrospinaceae genera.</title>
        <authorList>
            <person name="Mueller A.J."/>
            <person name="Jung M.-Y."/>
            <person name="Strachan C.R."/>
            <person name="Herbold C.W."/>
            <person name="Kirkegaard R.H."/>
            <person name="Daims H."/>
        </authorList>
    </citation>
    <scope>NUCLEOTIDE SEQUENCE [LARGE SCALE GENOMIC DNA]</scope>
</reference>
<name>A0A7T0C591_9BACT</name>
<evidence type="ECO:0000256" key="3">
    <source>
        <dbReference type="ARBA" id="ARBA00006047"/>
    </source>
</evidence>
<dbReference type="Proteomes" id="UP000594464">
    <property type="component" value="Chromosome"/>
</dbReference>
<dbReference type="GO" id="GO:0030170">
    <property type="term" value="F:pyridoxal phosphate binding"/>
    <property type="evidence" value="ECO:0007669"/>
    <property type="project" value="InterPro"/>
</dbReference>
<dbReference type="InterPro" id="IPR035090">
    <property type="entry name" value="Pyridoxal_P_attach_site"/>
</dbReference>
<evidence type="ECO:0000256" key="5">
    <source>
        <dbReference type="ARBA" id="ARBA00022676"/>
    </source>
</evidence>
<keyword evidence="5 11" id="KW-0328">Glycosyltransferase</keyword>
<dbReference type="PANTHER" id="PTHR11468">
    <property type="entry name" value="GLYCOGEN PHOSPHORYLASE"/>
    <property type="match status" value="1"/>
</dbReference>
<evidence type="ECO:0000256" key="1">
    <source>
        <dbReference type="ARBA" id="ARBA00001275"/>
    </source>
</evidence>
<dbReference type="Gene3D" id="3.40.50.2000">
    <property type="entry name" value="Glycogen Phosphorylase B"/>
    <property type="match status" value="2"/>
</dbReference>
<evidence type="ECO:0000256" key="4">
    <source>
        <dbReference type="ARBA" id="ARBA00022533"/>
    </source>
</evidence>
<dbReference type="SUPFAM" id="SSF53756">
    <property type="entry name" value="UDP-Glycosyltransferase/glycogen phosphorylase"/>
    <property type="match status" value="1"/>
</dbReference>
<evidence type="ECO:0000256" key="8">
    <source>
        <dbReference type="ARBA" id="ARBA00023277"/>
    </source>
</evidence>
<comment type="cofactor">
    <cofactor evidence="2 11">
        <name>pyridoxal 5'-phosphate</name>
        <dbReference type="ChEBI" id="CHEBI:597326"/>
    </cofactor>
</comment>
<evidence type="ECO:0000256" key="11">
    <source>
        <dbReference type="RuleBase" id="RU000587"/>
    </source>
</evidence>
<evidence type="ECO:0000313" key="12">
    <source>
        <dbReference type="EMBL" id="QPJ66827.1"/>
    </source>
</evidence>
<keyword evidence="4" id="KW-0021">Allosteric enzyme</keyword>
<comment type="function">
    <text evidence="9">Phosphorylase is an important allosteric enzyme in carbohydrate metabolism. Enzymes from different sources differ in their regulatory mechanisms and in their natural substrates. However, all known phosphorylases share catalytic and structural properties.</text>
</comment>
<dbReference type="EC" id="2.4.1.1" evidence="11"/>
<protein>
    <recommendedName>
        <fullName evidence="11">Alpha-1,4 glucan phosphorylase</fullName>
        <ecNumber evidence="11">2.4.1.1</ecNumber>
    </recommendedName>
</protein>
<dbReference type="EMBL" id="CP048620">
    <property type="protein sequence ID" value="QPJ66827.1"/>
    <property type="molecule type" value="Genomic_DNA"/>
</dbReference>
<evidence type="ECO:0000256" key="6">
    <source>
        <dbReference type="ARBA" id="ARBA00022679"/>
    </source>
</evidence>
<proteinExistence type="inferred from homology"/>
<organism evidence="12 13">
    <name type="scientific">Candidatus Nitrohelix vancouverensis</name>
    <dbReference type="NCBI Taxonomy" id="2705534"/>
    <lineage>
        <taxon>Bacteria</taxon>
        <taxon>Pseudomonadati</taxon>
        <taxon>Nitrospinota/Tectimicrobiota group</taxon>
        <taxon>Nitrospinota</taxon>
        <taxon>Nitrospinia</taxon>
        <taxon>Nitrospinales</taxon>
        <taxon>Nitrospinaceae</taxon>
        <taxon>Candidatus Nitrohelix</taxon>
    </lineage>
</organism>
<evidence type="ECO:0000256" key="9">
    <source>
        <dbReference type="ARBA" id="ARBA00025174"/>
    </source>
</evidence>
<sequence length="841" mass="95764">MNNKTANGKSSVEKISEKEAIKEAFCSHLKYSLATTQENATPLERFTSLAYAIRNFLLEKWTHTQKTYYENGTKQVNYLSMEYLIGRLLYQNVINLGLTEELKLAMEELGEDLGAIEEVELEAGLGNGGLGRLAACFMESMASLDIPGFGYGIRYEYGIFQQNIENGFQVEHADNWLRLGNPWEIPRPEITYPIKFYGRVESHTEPDGRIAFNWVDTHDDVLAMAYDTPVPGYQTHTVNNLRLWSARSTCDFDFDFFNSGDYIRAMTSKQESETISKVLYPNDNIAQGRELRLKQEYFFVSASLQDLLKRYKHFNRSFDEFSDFMAVQLNDTHPSLAVPELMRLLMDEEGLPWDKAWEITVSTMGYTNHTVLPEALEKWPVSLMEKILPRHLQIIYEINHRFLQKIRVEQNVDDAQTRALSLIEEGDVPQVRMAHVAIVGSHTINGVAQLHSKILREQIFNNFYKLFPERFINITNGISPRIWLKQCNPGLEALVSQYTGKAWGGNLDSLESLIDHIDDEAFCQRWRSVKRDNKLRLIEQVQKTLGVQLNPDSIFDVHIKRIHEYKRQLLNILHAIVLYTRIKKNPDGKRTPRSVIFAGKAAPGYFMAKRIIKLITSVAEKINNDAQIGDALKVVFLPNYSVSLAEKIIPAADLSQQISTAGMEASGTGNMKLALNGAVTLGTLDGANIEILEEVGAENIYIFGMTADEVKQFKTRRHQPAQAVDPELKVALDMIREGYFSKGDPNLFHPILDALFSPDDAYCILADFADYSRVQLEAENDFMDSALWTRKSILNSIHMGRFSSDRSIVEYSTRVWGVHPKNGSFPDTFDKHIERAPYACL</sequence>
<dbReference type="GO" id="GO:0005737">
    <property type="term" value="C:cytoplasm"/>
    <property type="evidence" value="ECO:0007669"/>
    <property type="project" value="TreeGrafter"/>
</dbReference>
<comment type="function">
    <text evidence="11">Allosteric enzyme that catalyzes the rate-limiting step in glycogen catabolism, the phosphorolytic cleavage of glycogen to produce glucose-1-phosphate, and plays a central role in maintaining cellular and organismal glucose homeostasis.</text>
</comment>
<dbReference type="InterPro" id="IPR011833">
    <property type="entry name" value="Glycg_phsphrylas"/>
</dbReference>
<dbReference type="GO" id="GO:0008184">
    <property type="term" value="F:glycogen phosphorylase activity"/>
    <property type="evidence" value="ECO:0007669"/>
    <property type="project" value="InterPro"/>
</dbReference>
<keyword evidence="7 10" id="KW-0663">Pyridoxal phosphate</keyword>
<accession>A0A7T0C591</accession>
<dbReference type="FunFam" id="3.40.50.2000:FF:000002">
    <property type="entry name" value="Alpha-1,4 glucan phosphorylase"/>
    <property type="match status" value="1"/>
</dbReference>
<dbReference type="PANTHER" id="PTHR11468:SF3">
    <property type="entry name" value="GLYCOGEN PHOSPHORYLASE, LIVER FORM"/>
    <property type="match status" value="1"/>
</dbReference>
<dbReference type="FunFam" id="3.40.50.2000:FF:000003">
    <property type="entry name" value="Alpha-1,4 glucan phosphorylase"/>
    <property type="match status" value="1"/>
</dbReference>
<gene>
    <name evidence="12" type="ORF">G3M78_09825</name>
</gene>
<dbReference type="KEGG" id="nva:G3M78_09825"/>
<comment type="similarity">
    <text evidence="3 11">Belongs to the glycogen phosphorylase family.</text>
</comment>
<evidence type="ECO:0000256" key="10">
    <source>
        <dbReference type="PIRSR" id="PIRSR000460-1"/>
    </source>
</evidence>
<feature type="modified residue" description="N6-(pyridoxal phosphate)lysine" evidence="10">
    <location>
        <position position="672"/>
    </location>
</feature>